<dbReference type="Pfam" id="PF14200">
    <property type="entry name" value="RicinB_lectin_2"/>
    <property type="match status" value="1"/>
</dbReference>
<feature type="chain" id="PRO_5014194957" evidence="1">
    <location>
        <begin position="21"/>
        <end position="393"/>
    </location>
</feature>
<dbReference type="InterPro" id="IPR003609">
    <property type="entry name" value="Pan_app"/>
</dbReference>
<evidence type="ECO:0000259" key="3">
    <source>
        <dbReference type="Pfam" id="PF14200"/>
    </source>
</evidence>
<evidence type="ECO:0000313" key="4">
    <source>
        <dbReference type="EMBL" id="PLB48487.1"/>
    </source>
</evidence>
<dbReference type="CDD" id="cd00161">
    <property type="entry name" value="beta-trefoil_Ricin-like"/>
    <property type="match status" value="1"/>
</dbReference>
<dbReference type="SUPFAM" id="SSF50370">
    <property type="entry name" value="Ricin B-like lectins"/>
    <property type="match status" value="1"/>
</dbReference>
<dbReference type="VEuPathDB" id="FungiDB:P170DRAFT_427571"/>
<dbReference type="Pfam" id="PF00024">
    <property type="entry name" value="PAN_1"/>
    <property type="match status" value="1"/>
</dbReference>
<dbReference type="InterPro" id="IPR035992">
    <property type="entry name" value="Ricin_B-like_lectins"/>
</dbReference>
<name>A0A2I2G6I1_9EURO</name>
<evidence type="ECO:0000313" key="5">
    <source>
        <dbReference type="Proteomes" id="UP000234275"/>
    </source>
</evidence>
<keyword evidence="5" id="KW-1185">Reference proteome</keyword>
<dbReference type="RefSeq" id="XP_024703789.1">
    <property type="nucleotide sequence ID" value="XM_024847782.1"/>
</dbReference>
<dbReference type="OrthoDB" id="4476188at2759"/>
<dbReference type="GeneID" id="36555481"/>
<proteinExistence type="predicted"/>
<feature type="signal peptide" evidence="1">
    <location>
        <begin position="1"/>
        <end position="20"/>
    </location>
</feature>
<evidence type="ECO:0000259" key="2">
    <source>
        <dbReference type="Pfam" id="PF00024"/>
    </source>
</evidence>
<evidence type="ECO:0000256" key="1">
    <source>
        <dbReference type="SAM" id="SignalP"/>
    </source>
</evidence>
<dbReference type="AlphaFoldDB" id="A0A2I2G6I1"/>
<comment type="caution">
    <text evidence="4">The sequence shown here is derived from an EMBL/GenBank/DDBJ whole genome shotgun (WGS) entry which is preliminary data.</text>
</comment>
<keyword evidence="1" id="KW-0732">Signal</keyword>
<feature type="domain" description="Apple" evidence="2">
    <location>
        <begin position="63"/>
        <end position="105"/>
    </location>
</feature>
<protein>
    <submittedName>
        <fullName evidence="4">Uncharacterized protein</fullName>
    </submittedName>
</protein>
<dbReference type="Gene3D" id="2.80.10.50">
    <property type="match status" value="1"/>
</dbReference>
<dbReference type="Proteomes" id="UP000234275">
    <property type="component" value="Unassembled WGS sequence"/>
</dbReference>
<reference evidence="4 5" key="1">
    <citation type="submission" date="2016-12" db="EMBL/GenBank/DDBJ databases">
        <title>The genomes of Aspergillus section Nigri reveals drivers in fungal speciation.</title>
        <authorList>
            <consortium name="DOE Joint Genome Institute"/>
            <person name="Vesth T.C."/>
            <person name="Nybo J."/>
            <person name="Theobald S."/>
            <person name="Brandl J."/>
            <person name="Frisvad J.C."/>
            <person name="Nielsen K.F."/>
            <person name="Lyhne E.K."/>
            <person name="Kogle M.E."/>
            <person name="Kuo A."/>
            <person name="Riley R."/>
            <person name="Clum A."/>
            <person name="Nolan M."/>
            <person name="Lipzen A."/>
            <person name="Salamov A."/>
            <person name="Henrissat B."/>
            <person name="Wiebenga A."/>
            <person name="De Vries R.P."/>
            <person name="Grigoriev I.V."/>
            <person name="Mortensen U.H."/>
            <person name="Andersen M.R."/>
            <person name="Baker S.E."/>
        </authorList>
    </citation>
    <scope>NUCLEOTIDE SEQUENCE [LARGE SCALE GENOMIC DNA]</scope>
    <source>
        <strain evidence="4 5">IBT 23096</strain>
    </source>
</reference>
<dbReference type="EMBL" id="MSFO01000005">
    <property type="protein sequence ID" value="PLB48487.1"/>
    <property type="molecule type" value="Genomic_DNA"/>
</dbReference>
<gene>
    <name evidence="4" type="ORF">P170DRAFT_427571</name>
</gene>
<feature type="domain" description="Ricin B lectin" evidence="3">
    <location>
        <begin position="326"/>
        <end position="391"/>
    </location>
</feature>
<dbReference type="Gene3D" id="3.50.4.10">
    <property type="entry name" value="Hepatocyte Growth Factor"/>
    <property type="match status" value="1"/>
</dbReference>
<dbReference type="InterPro" id="IPR000772">
    <property type="entry name" value="Ricin_B_lectin"/>
</dbReference>
<sequence>MHITFFNLLCILIYGRFAICAESSAPQNYDKICPSQDNTVKALDGDYRILYHCDAYPTTYDAQGTFQVQDPDSCAQICQRKSGCRGAIWSAAQQTCWTSEDQSNRLIPYQGLLYLKHVEGTPEQQPKEPMCDSAVAACTQQKDICEKQSAITQAEVQACKEQKDVSDKQAEAFSASLIACEAQKEIADRNSEVNKARLTACETQKDVCDKQSEANAASIAACNAQKDILEKRSQATTTQLTSCGEQNGMLEKRLAANSAQLTSCQTQNSALNARAETNSAQLTACESQKATWEKKSKDDAARVTTCEASREALKTECAKNAEGKIKPNLYTIMARHCNKFVDLKDGQTADGTKIQLWEKSPTLNQRYFIYHVGNEEYLLRNQRTGTYVTASGT</sequence>
<organism evidence="4 5">
    <name type="scientific">Aspergillus steynii IBT 23096</name>
    <dbReference type="NCBI Taxonomy" id="1392250"/>
    <lineage>
        <taxon>Eukaryota</taxon>
        <taxon>Fungi</taxon>
        <taxon>Dikarya</taxon>
        <taxon>Ascomycota</taxon>
        <taxon>Pezizomycotina</taxon>
        <taxon>Eurotiomycetes</taxon>
        <taxon>Eurotiomycetidae</taxon>
        <taxon>Eurotiales</taxon>
        <taxon>Aspergillaceae</taxon>
        <taxon>Aspergillus</taxon>
        <taxon>Aspergillus subgen. Circumdati</taxon>
    </lineage>
</organism>
<accession>A0A2I2G6I1</accession>